<dbReference type="EMBL" id="JAGKHQ010000017">
    <property type="protein sequence ID" value="KAG7489242.1"/>
    <property type="molecule type" value="Genomic_DNA"/>
</dbReference>
<evidence type="ECO:0000313" key="2">
    <source>
        <dbReference type="Proteomes" id="UP000693946"/>
    </source>
</evidence>
<sequence>MKARPPLRASLLLHSNPNENRSSSVVAFFDRCDKPCLNCRLVAGSIFQRRHPLYVEKAKHAASANIQRYLTFSEGKESDQQGEESIDSCPLLLSSAPETPCIDRSFLPCCGCFWTTFNLSKLWFNHVTSQESRKVADELFSFPASLRFSSLLPLNHTPPSVRCSDPPAPSPPCAFFLRQPNTQQKKCFIQCYVLWYKALNLFCHRVSELSGGDVTVHPHGKNQHLIILAQQQTDYGRSPLKGPVRDVERAFVRPRRAHPGGLELSFTWVGYVEAEWVAFDGAVDYGFMSRERNVIAVAFALRKELRFRCLLFSEVKKECRGKVNVLVCATDSTHMVSISAVMKNRAARDEAPSLIVNRESLNLPPWIRLHRKYFKSGYTDEGNKREQRSYWAKDKHLIAVFLTFEWTLYTATDDHINLLGSRKKKKEAAHQIDSFCERYTNSTLCSQKVKHTSRYSWPFHVFLLWLESVKQMEAKCSESPTSAAIRASLDAAPSLLDLFTNRQINPLMSNNETRVSHSATVRLPFLFEEERKPLLLVSRPLRRLCCAEPQAPLAKVVDAVITGGSAACTVRHLQYNIEQ</sequence>
<gene>
    <name evidence="1" type="ORF">JOB18_007610</name>
</gene>
<accession>A0AAV6QDK4</accession>
<dbReference type="Proteomes" id="UP000693946">
    <property type="component" value="Linkage Group LG5"/>
</dbReference>
<comment type="caution">
    <text evidence="1">The sequence shown here is derived from an EMBL/GenBank/DDBJ whole genome shotgun (WGS) entry which is preliminary data.</text>
</comment>
<dbReference type="AlphaFoldDB" id="A0AAV6QDK4"/>
<keyword evidence="2" id="KW-1185">Reference proteome</keyword>
<evidence type="ECO:0000313" key="1">
    <source>
        <dbReference type="EMBL" id="KAG7489242.1"/>
    </source>
</evidence>
<reference evidence="1 2" key="1">
    <citation type="journal article" date="2021" name="Sci. Rep.">
        <title>Chromosome anchoring in Senegalese sole (Solea senegalensis) reveals sex-associated markers and genome rearrangements in flatfish.</title>
        <authorList>
            <person name="Guerrero-Cozar I."/>
            <person name="Gomez-Garrido J."/>
            <person name="Berbel C."/>
            <person name="Martinez-Blanch J.F."/>
            <person name="Alioto T."/>
            <person name="Claros M.G."/>
            <person name="Gagnaire P.A."/>
            <person name="Manchado M."/>
        </authorList>
    </citation>
    <scope>NUCLEOTIDE SEQUENCE [LARGE SCALE GENOMIC DNA]</scope>
    <source>
        <strain evidence="1">Sse05_10M</strain>
    </source>
</reference>
<proteinExistence type="predicted"/>
<organism evidence="1 2">
    <name type="scientific">Solea senegalensis</name>
    <name type="common">Senegalese sole</name>
    <dbReference type="NCBI Taxonomy" id="28829"/>
    <lineage>
        <taxon>Eukaryota</taxon>
        <taxon>Metazoa</taxon>
        <taxon>Chordata</taxon>
        <taxon>Craniata</taxon>
        <taxon>Vertebrata</taxon>
        <taxon>Euteleostomi</taxon>
        <taxon>Actinopterygii</taxon>
        <taxon>Neopterygii</taxon>
        <taxon>Teleostei</taxon>
        <taxon>Neoteleostei</taxon>
        <taxon>Acanthomorphata</taxon>
        <taxon>Carangaria</taxon>
        <taxon>Pleuronectiformes</taxon>
        <taxon>Pleuronectoidei</taxon>
        <taxon>Soleidae</taxon>
        <taxon>Solea</taxon>
    </lineage>
</organism>
<protein>
    <submittedName>
        <fullName evidence="1">Uncharacterized protein</fullName>
    </submittedName>
</protein>
<name>A0AAV6QDK4_SOLSE</name>